<comment type="catalytic activity">
    <reaction evidence="10">
        <text>a CDP-1,2-diacyl-sn-glycerol + 1D-myo-inositol 3-phosphate = a 1,2-diacyl-sn-glycero-3-phospho-(1D-myo-inositol-3-phosphate) + CMP + H(+)</text>
        <dbReference type="Rhea" id="RHEA:60504"/>
        <dbReference type="ChEBI" id="CHEBI:15378"/>
        <dbReference type="ChEBI" id="CHEBI:58088"/>
        <dbReference type="ChEBI" id="CHEBI:58332"/>
        <dbReference type="ChEBI" id="CHEBI:58401"/>
        <dbReference type="ChEBI" id="CHEBI:60377"/>
    </reaction>
</comment>
<dbReference type="Pfam" id="PF01066">
    <property type="entry name" value="CDP-OH_P_transf"/>
    <property type="match status" value="1"/>
</dbReference>
<evidence type="ECO:0000256" key="11">
    <source>
        <dbReference type="SAM" id="Phobius"/>
    </source>
</evidence>
<protein>
    <recommendedName>
        <fullName evidence="8">Phosphatidylinositol phosphate synthase</fullName>
    </recommendedName>
    <alternativeName>
        <fullName evidence="9">CDP-diacylglycerol--D-myo-inositol-3-phosphate 3-phosphatidyltransferase</fullName>
    </alternativeName>
</protein>
<dbReference type="InterPro" id="IPR043130">
    <property type="entry name" value="CDP-OH_PTrfase_TM_dom"/>
</dbReference>
<organism evidence="12">
    <name type="scientific">freshwater metagenome</name>
    <dbReference type="NCBI Taxonomy" id="449393"/>
    <lineage>
        <taxon>unclassified sequences</taxon>
        <taxon>metagenomes</taxon>
        <taxon>ecological metagenomes</taxon>
    </lineage>
</organism>
<keyword evidence="5 11" id="KW-1133">Transmembrane helix</keyword>
<keyword evidence="6 11" id="KW-0472">Membrane</keyword>
<dbReference type="GO" id="GO:0016780">
    <property type="term" value="F:phosphotransferase activity, for other substituted phosphate groups"/>
    <property type="evidence" value="ECO:0007669"/>
    <property type="project" value="InterPro"/>
</dbReference>
<evidence type="ECO:0000256" key="1">
    <source>
        <dbReference type="ARBA" id="ARBA00004127"/>
    </source>
</evidence>
<feature type="transmembrane region" description="Helical" evidence="11">
    <location>
        <begin position="154"/>
        <end position="187"/>
    </location>
</feature>
<evidence type="ECO:0000256" key="8">
    <source>
        <dbReference type="ARBA" id="ARBA00024082"/>
    </source>
</evidence>
<dbReference type="NCBIfam" id="NF045883">
    <property type="entry name" value="PIPSynth"/>
    <property type="match status" value="1"/>
</dbReference>
<name>A0A6J6TF07_9ZZZZ</name>
<dbReference type="EMBL" id="CAEZZE010000026">
    <property type="protein sequence ID" value="CAB4745374.1"/>
    <property type="molecule type" value="Genomic_DNA"/>
</dbReference>
<reference evidence="12" key="1">
    <citation type="submission" date="2020-05" db="EMBL/GenBank/DDBJ databases">
        <authorList>
            <person name="Chiriac C."/>
            <person name="Salcher M."/>
            <person name="Ghai R."/>
            <person name="Kavagutti S V."/>
        </authorList>
    </citation>
    <scope>NUCLEOTIDE SEQUENCE</scope>
</reference>
<dbReference type="InterPro" id="IPR044268">
    <property type="entry name" value="PIP_synthase_PgsA1"/>
</dbReference>
<gene>
    <name evidence="12" type="ORF">UFOPK2827_00254</name>
</gene>
<accession>A0A6J6TF07</accession>
<evidence type="ECO:0000313" key="12">
    <source>
        <dbReference type="EMBL" id="CAB4745374.1"/>
    </source>
</evidence>
<dbReference type="GO" id="GO:0008654">
    <property type="term" value="P:phospholipid biosynthetic process"/>
    <property type="evidence" value="ECO:0007669"/>
    <property type="project" value="InterPro"/>
</dbReference>
<dbReference type="InterPro" id="IPR000462">
    <property type="entry name" value="CDP-OH_P_trans"/>
</dbReference>
<evidence type="ECO:0000256" key="7">
    <source>
        <dbReference type="ARBA" id="ARBA00023935"/>
    </source>
</evidence>
<feature type="transmembrane region" description="Helical" evidence="11">
    <location>
        <begin position="20"/>
        <end position="46"/>
    </location>
</feature>
<dbReference type="UniPathway" id="UPA00220"/>
<dbReference type="HAMAP" id="MF_02241">
    <property type="entry name" value="PIP_synthase"/>
    <property type="match status" value="1"/>
</dbReference>
<keyword evidence="4 11" id="KW-0812">Transmembrane</keyword>
<evidence type="ECO:0000256" key="3">
    <source>
        <dbReference type="ARBA" id="ARBA00011738"/>
    </source>
</evidence>
<dbReference type="GO" id="GO:0012505">
    <property type="term" value="C:endomembrane system"/>
    <property type="evidence" value="ECO:0007669"/>
    <property type="project" value="UniProtKB-SubCell"/>
</dbReference>
<sequence>MISSSLKPAVTRLINPVARVAVSIGVTPNAITLLGAIGVIGSAAWFYPREEFFWGTIFIVIFALSDLFDGAVARISQKGASLWGGFLDSTIDRVTDSAITIAVIVPLIAADDPLSYLGLATLVTGFLTPYIRAKAESFGIECSVGIAERTERLIIILTAVGFHGLGVPYILAIGLWLLAILGVITVFQRMAVVRRGLTAR</sequence>
<dbReference type="Gene3D" id="1.20.120.1760">
    <property type="match status" value="1"/>
</dbReference>
<comment type="pathway">
    <text evidence="2">Phospholipid metabolism; phosphatidylinositol phosphate biosynthesis.</text>
</comment>
<dbReference type="AlphaFoldDB" id="A0A6J6TF07"/>
<evidence type="ECO:0000256" key="4">
    <source>
        <dbReference type="ARBA" id="ARBA00022692"/>
    </source>
</evidence>
<comment type="subunit">
    <text evidence="3">Homodimer.</text>
</comment>
<comment type="subcellular location">
    <subcellularLocation>
        <location evidence="1">Endomembrane system</location>
        <topology evidence="1">Multi-pass membrane protein</topology>
    </subcellularLocation>
</comment>
<evidence type="ECO:0000256" key="6">
    <source>
        <dbReference type="ARBA" id="ARBA00023136"/>
    </source>
</evidence>
<evidence type="ECO:0000256" key="9">
    <source>
        <dbReference type="ARBA" id="ARBA00033137"/>
    </source>
</evidence>
<proteinExistence type="inferred from homology"/>
<dbReference type="GO" id="GO:0016020">
    <property type="term" value="C:membrane"/>
    <property type="evidence" value="ECO:0007669"/>
    <property type="project" value="InterPro"/>
</dbReference>
<evidence type="ECO:0000256" key="10">
    <source>
        <dbReference type="ARBA" id="ARBA00048865"/>
    </source>
</evidence>
<feature type="transmembrane region" description="Helical" evidence="11">
    <location>
        <begin position="52"/>
        <end position="73"/>
    </location>
</feature>
<evidence type="ECO:0000256" key="5">
    <source>
        <dbReference type="ARBA" id="ARBA00022989"/>
    </source>
</evidence>
<comment type="catalytic activity">
    <reaction evidence="7">
        <text>1,2-di-(9Z-octadecenoyl)-sn-glycero-3-cytidine-5'-diphosphate + 1D-myo-inositol 3-phosphate = 1,2-di-(9Z-octadecenoyl)-sn-glycero-3-phospho-(1D-myo-inositol-3-phosphate) + CMP + H(+)</text>
        <dbReference type="Rhea" id="RHEA:61216"/>
        <dbReference type="ChEBI" id="CHEBI:15378"/>
        <dbReference type="ChEBI" id="CHEBI:58401"/>
        <dbReference type="ChEBI" id="CHEBI:60377"/>
        <dbReference type="ChEBI" id="CHEBI:85356"/>
        <dbReference type="ChEBI" id="CHEBI:144472"/>
    </reaction>
</comment>
<evidence type="ECO:0000256" key="2">
    <source>
        <dbReference type="ARBA" id="ARBA00004805"/>
    </source>
</evidence>